<dbReference type="GeneID" id="28823421"/>
<dbReference type="GO" id="GO:0005576">
    <property type="term" value="C:extracellular region"/>
    <property type="evidence" value="ECO:0007669"/>
    <property type="project" value="UniProtKB-SubCell"/>
</dbReference>
<evidence type="ECO:0000256" key="1">
    <source>
        <dbReference type="ARBA" id="ARBA00004609"/>
    </source>
</evidence>
<evidence type="ECO:0000256" key="3">
    <source>
        <dbReference type="ARBA" id="ARBA00010031"/>
    </source>
</evidence>
<keyword evidence="17" id="KW-1133">Transmembrane helix</keyword>
<evidence type="ECO:0000256" key="4">
    <source>
        <dbReference type="ARBA" id="ARBA00022475"/>
    </source>
</evidence>
<evidence type="ECO:0000256" key="9">
    <source>
        <dbReference type="ARBA" id="ARBA00022729"/>
    </source>
</evidence>
<dbReference type="Pfam" id="PF05730">
    <property type="entry name" value="CFEM"/>
    <property type="match status" value="1"/>
</dbReference>
<keyword evidence="14" id="KW-0449">Lipoprotein</keyword>
<keyword evidence="5" id="KW-0964">Secreted</keyword>
<dbReference type="InParanoid" id="A0A132B4Z0"/>
<keyword evidence="17" id="KW-0812">Transmembrane</keyword>
<keyword evidence="11 17" id="KW-0472">Membrane</keyword>
<dbReference type="SMART" id="SM00747">
    <property type="entry name" value="CFEM"/>
    <property type="match status" value="1"/>
</dbReference>
<dbReference type="KEGG" id="psco:LY89DRAFT_677708"/>
<reference evidence="20 21" key="1">
    <citation type="submission" date="2015-10" db="EMBL/GenBank/DDBJ databases">
        <title>Full genome of DAOMC 229536 Phialocephala scopiformis, a fungal endophyte of spruce producing the potent anti-insectan compound rugulosin.</title>
        <authorList>
            <consortium name="DOE Joint Genome Institute"/>
            <person name="Walker A.K."/>
            <person name="Frasz S.L."/>
            <person name="Seifert K.A."/>
            <person name="Miller J.D."/>
            <person name="Mondo S.J."/>
            <person name="Labutti K."/>
            <person name="Lipzen A."/>
            <person name="Dockter R."/>
            <person name="Kennedy M."/>
            <person name="Grigoriev I.V."/>
            <person name="Spatafora J.W."/>
        </authorList>
    </citation>
    <scope>NUCLEOTIDE SEQUENCE [LARGE SCALE GENOMIC DNA]</scope>
    <source>
        <strain evidence="20 21">CBS 120377</strain>
    </source>
</reference>
<dbReference type="InterPro" id="IPR008427">
    <property type="entry name" value="Extracellular_membr_CFEM_dom"/>
</dbReference>
<keyword evidence="13" id="KW-0325">Glycoprotein</keyword>
<evidence type="ECO:0000259" key="19">
    <source>
        <dbReference type="PROSITE" id="PS52012"/>
    </source>
</evidence>
<keyword evidence="7" id="KW-0336">GPI-anchor</keyword>
<evidence type="ECO:0000256" key="6">
    <source>
        <dbReference type="ARBA" id="ARBA00022617"/>
    </source>
</evidence>
<keyword evidence="8" id="KW-0479">Metal-binding</keyword>
<dbReference type="GO" id="GO:0005886">
    <property type="term" value="C:plasma membrane"/>
    <property type="evidence" value="ECO:0007669"/>
    <property type="project" value="UniProtKB-SubCell"/>
</dbReference>
<feature type="transmembrane region" description="Helical" evidence="17">
    <location>
        <begin position="174"/>
        <end position="197"/>
    </location>
</feature>
<evidence type="ECO:0000313" key="21">
    <source>
        <dbReference type="Proteomes" id="UP000070700"/>
    </source>
</evidence>
<feature type="domain" description="CFEM" evidence="19">
    <location>
        <begin position="1"/>
        <end position="111"/>
    </location>
</feature>
<evidence type="ECO:0000256" key="16">
    <source>
        <dbReference type="SAM" id="MobiDB-lite"/>
    </source>
</evidence>
<keyword evidence="21" id="KW-1185">Reference proteome</keyword>
<evidence type="ECO:0000256" key="7">
    <source>
        <dbReference type="ARBA" id="ARBA00022622"/>
    </source>
</evidence>
<evidence type="ECO:0000256" key="10">
    <source>
        <dbReference type="ARBA" id="ARBA00023004"/>
    </source>
</evidence>
<keyword evidence="4" id="KW-1003">Cell membrane</keyword>
<keyword evidence="6" id="KW-0349">Heme</keyword>
<evidence type="ECO:0000256" key="18">
    <source>
        <dbReference type="SAM" id="SignalP"/>
    </source>
</evidence>
<protein>
    <recommendedName>
        <fullName evidence="19">CFEM domain-containing protein</fullName>
    </recommendedName>
</protein>
<evidence type="ECO:0000256" key="13">
    <source>
        <dbReference type="ARBA" id="ARBA00023180"/>
    </source>
</evidence>
<evidence type="ECO:0000256" key="14">
    <source>
        <dbReference type="ARBA" id="ARBA00023288"/>
    </source>
</evidence>
<dbReference type="PANTHER" id="PTHR37928:SF2">
    <property type="entry name" value="GPI ANCHORED CFEM DOMAIN PROTEIN (AFU_ORTHOLOGUE AFUA_6G10580)"/>
    <property type="match status" value="1"/>
</dbReference>
<dbReference type="Proteomes" id="UP000070700">
    <property type="component" value="Unassembled WGS sequence"/>
</dbReference>
<sequence length="310" mass="31792">MWCSILLLAGVSTLSTAQGTYPACAQSCVSNALTSVSCLLDNATCECAPAYSPAFSKAVTPCVEAACSTDDQYLAIEAYDFICDEWTLSLYTAGLTTLFTTSSLVGGFLTTTAPAEVTSTSSRVEAVTQTSAAGVASATSVGNGNGNGNGNGASSGTILQSSSSSGGLSAGAKAGIGVGAAIGGLLFIGLIVLAFIYGRRSAREKNKPEEAPAPNPPAQVDQFGKVELGGDPKAGFVEVKVDDVHPLSGDEKAELENRRRAKDLENGVSRNSSVLVSPIATERTEVEAAGAERFELEALRREAGVRYELG</sequence>
<dbReference type="PANTHER" id="PTHR37928">
    <property type="entry name" value="CFEM DOMAIN PROTEIN (AFU_ORTHOLOGUE AFUA_6G14090)"/>
    <property type="match status" value="1"/>
</dbReference>
<evidence type="ECO:0000256" key="2">
    <source>
        <dbReference type="ARBA" id="ARBA00004613"/>
    </source>
</evidence>
<dbReference type="GO" id="GO:0098552">
    <property type="term" value="C:side of membrane"/>
    <property type="evidence" value="ECO:0007669"/>
    <property type="project" value="UniProtKB-KW"/>
</dbReference>
<organism evidence="20 21">
    <name type="scientific">Mollisia scopiformis</name>
    <name type="common">Conifer needle endophyte fungus</name>
    <name type="synonym">Phialocephala scopiformis</name>
    <dbReference type="NCBI Taxonomy" id="149040"/>
    <lineage>
        <taxon>Eukaryota</taxon>
        <taxon>Fungi</taxon>
        <taxon>Dikarya</taxon>
        <taxon>Ascomycota</taxon>
        <taxon>Pezizomycotina</taxon>
        <taxon>Leotiomycetes</taxon>
        <taxon>Helotiales</taxon>
        <taxon>Mollisiaceae</taxon>
        <taxon>Mollisia</taxon>
    </lineage>
</organism>
<feature type="disulfide bond" evidence="15">
    <location>
        <begin position="38"/>
        <end position="45"/>
    </location>
</feature>
<dbReference type="GO" id="GO:0046872">
    <property type="term" value="F:metal ion binding"/>
    <property type="evidence" value="ECO:0007669"/>
    <property type="project" value="UniProtKB-KW"/>
</dbReference>
<evidence type="ECO:0000256" key="17">
    <source>
        <dbReference type="SAM" id="Phobius"/>
    </source>
</evidence>
<gene>
    <name evidence="20" type="ORF">LY89DRAFT_677708</name>
</gene>
<evidence type="ECO:0000313" key="20">
    <source>
        <dbReference type="EMBL" id="KUJ07475.1"/>
    </source>
</evidence>
<keyword evidence="10" id="KW-0408">Iron</keyword>
<dbReference type="AlphaFoldDB" id="A0A132B4Z0"/>
<feature type="compositionally biased region" description="Gly residues" evidence="16">
    <location>
        <begin position="143"/>
        <end position="153"/>
    </location>
</feature>
<evidence type="ECO:0000256" key="11">
    <source>
        <dbReference type="ARBA" id="ARBA00023136"/>
    </source>
</evidence>
<feature type="chain" id="PRO_5007287857" description="CFEM domain-containing protein" evidence="18">
    <location>
        <begin position="18"/>
        <end position="310"/>
    </location>
</feature>
<accession>A0A132B4Z0</accession>
<comment type="similarity">
    <text evidence="3">Belongs to the RBT5 family.</text>
</comment>
<name>A0A132B4Z0_MOLSC</name>
<comment type="subcellular location">
    <subcellularLocation>
        <location evidence="1">Cell membrane</location>
        <topology evidence="1">Lipid-anchor</topology>
        <topology evidence="1">GPI-anchor</topology>
    </subcellularLocation>
    <subcellularLocation>
        <location evidence="2">Secreted</location>
    </subcellularLocation>
</comment>
<feature type="region of interest" description="Disordered" evidence="16">
    <location>
        <begin position="138"/>
        <end position="159"/>
    </location>
</feature>
<keyword evidence="12 15" id="KW-1015">Disulfide bond</keyword>
<keyword evidence="9 18" id="KW-0732">Signal</keyword>
<dbReference type="RefSeq" id="XP_018061830.1">
    <property type="nucleotide sequence ID" value="XM_018213695.1"/>
</dbReference>
<evidence type="ECO:0000256" key="12">
    <source>
        <dbReference type="ARBA" id="ARBA00023157"/>
    </source>
</evidence>
<proteinExistence type="inferred from homology"/>
<dbReference type="EMBL" id="KQ947439">
    <property type="protein sequence ID" value="KUJ07475.1"/>
    <property type="molecule type" value="Genomic_DNA"/>
</dbReference>
<dbReference type="InterPro" id="IPR051735">
    <property type="entry name" value="CFEM_domain"/>
</dbReference>
<evidence type="ECO:0000256" key="5">
    <source>
        <dbReference type="ARBA" id="ARBA00022525"/>
    </source>
</evidence>
<evidence type="ECO:0000256" key="15">
    <source>
        <dbReference type="PROSITE-ProRule" id="PRU01356"/>
    </source>
</evidence>
<evidence type="ECO:0000256" key="8">
    <source>
        <dbReference type="ARBA" id="ARBA00022723"/>
    </source>
</evidence>
<dbReference type="OrthoDB" id="3767534at2759"/>
<feature type="signal peptide" evidence="18">
    <location>
        <begin position="1"/>
        <end position="17"/>
    </location>
</feature>
<dbReference type="PROSITE" id="PS52012">
    <property type="entry name" value="CFEM"/>
    <property type="match status" value="1"/>
</dbReference>
<comment type="caution">
    <text evidence="15">Lacks conserved residue(s) required for the propagation of feature annotation.</text>
</comment>